<accession>A0A348HHT8</accession>
<evidence type="ECO:0000313" key="3">
    <source>
        <dbReference type="Proteomes" id="UP000267342"/>
    </source>
</evidence>
<evidence type="ECO:0000256" key="1">
    <source>
        <dbReference type="SAM" id="MobiDB-lite"/>
    </source>
</evidence>
<organism evidence="2 3">
    <name type="scientific">Zymobacter palmae</name>
    <dbReference type="NCBI Taxonomy" id="33074"/>
    <lineage>
        <taxon>Bacteria</taxon>
        <taxon>Pseudomonadati</taxon>
        <taxon>Pseudomonadota</taxon>
        <taxon>Gammaproteobacteria</taxon>
        <taxon>Oceanospirillales</taxon>
        <taxon>Halomonadaceae</taxon>
        <taxon>Zymobacter group</taxon>
        <taxon>Zymobacter</taxon>
    </lineage>
</organism>
<evidence type="ECO:0000313" key="2">
    <source>
        <dbReference type="EMBL" id="BBG31190.1"/>
    </source>
</evidence>
<feature type="region of interest" description="Disordered" evidence="1">
    <location>
        <begin position="1"/>
        <end position="41"/>
    </location>
</feature>
<sequence>MSAAPEAARQSQRDTERKGKTTARGYAVTVETDQQNREAWHAGQKCRLNPFDLDQQLQ</sequence>
<gene>
    <name evidence="2" type="ORF">ZBT109_2460</name>
</gene>
<protein>
    <submittedName>
        <fullName evidence="2">Response regulators consisting of a CheY-like superfamily</fullName>
    </submittedName>
</protein>
<dbReference type="KEGG" id="zpl:ZBT109_2460"/>
<dbReference type="AlphaFoldDB" id="A0A348HHT8"/>
<name>A0A348HHT8_9GAMM</name>
<dbReference type="EMBL" id="AP018933">
    <property type="protein sequence ID" value="BBG31190.1"/>
    <property type="molecule type" value="Genomic_DNA"/>
</dbReference>
<proteinExistence type="predicted"/>
<dbReference type="Proteomes" id="UP000267342">
    <property type="component" value="Chromosome"/>
</dbReference>
<keyword evidence="3" id="KW-1185">Reference proteome</keyword>
<reference evidence="2 3" key="1">
    <citation type="submission" date="2018-09" db="EMBL/GenBank/DDBJ databases">
        <title>Zymobacter palmae IAM14233 (=T109) whole genome analysis.</title>
        <authorList>
            <person name="Yanase H."/>
        </authorList>
    </citation>
    <scope>NUCLEOTIDE SEQUENCE [LARGE SCALE GENOMIC DNA]</scope>
    <source>
        <strain evidence="2 3">IAM14233</strain>
    </source>
</reference>